<feature type="domain" description="CobB/CobQ-like glutamine amidotransferase" evidence="11">
    <location>
        <begin position="243"/>
        <end position="424"/>
    </location>
</feature>
<keyword evidence="7 9" id="KW-0460">Magnesium</keyword>
<dbReference type="RefSeq" id="WP_090366593.1">
    <property type="nucleotide sequence ID" value="NZ_FNEM01000013.1"/>
</dbReference>
<dbReference type="Gene3D" id="3.40.50.880">
    <property type="match status" value="1"/>
</dbReference>
<reference evidence="13" key="1">
    <citation type="submission" date="2016-10" db="EMBL/GenBank/DDBJ databases">
        <authorList>
            <person name="Varghese N."/>
            <person name="Submissions S."/>
        </authorList>
    </citation>
    <scope>NUCLEOTIDE SEQUENCE [LARGE SCALE GENOMIC DNA]</scope>
    <source>
        <strain evidence="13">DSM 23317</strain>
    </source>
</reference>
<protein>
    <recommendedName>
        <fullName evidence="9">Cobyrinate a,c-diamide synthase</fullName>
        <ecNumber evidence="9">6.3.5.11</ecNumber>
    </recommendedName>
    <alternativeName>
        <fullName evidence="9">Cobyrinic acid a,c-diamide synthetase</fullName>
    </alternativeName>
</protein>
<dbReference type="PANTHER" id="PTHR43873">
    <property type="entry name" value="COBYRINATE A,C-DIAMIDE SYNTHASE"/>
    <property type="match status" value="1"/>
</dbReference>
<keyword evidence="13" id="KW-1185">Reference proteome</keyword>
<dbReference type="InterPro" id="IPR004484">
    <property type="entry name" value="CbiA/CobB_synth"/>
</dbReference>
<dbReference type="AlphaFoldDB" id="A0A1G8WIM3"/>
<dbReference type="Gene3D" id="3.40.50.300">
    <property type="entry name" value="P-loop containing nucleotide triphosphate hydrolases"/>
    <property type="match status" value="2"/>
</dbReference>
<dbReference type="GO" id="GO:0042242">
    <property type="term" value="F:cobyrinic acid a,c-diamide synthase activity"/>
    <property type="evidence" value="ECO:0007669"/>
    <property type="project" value="UniProtKB-UniRule"/>
</dbReference>
<evidence type="ECO:0000256" key="4">
    <source>
        <dbReference type="ARBA" id="ARBA00022598"/>
    </source>
</evidence>
<dbReference type="CDD" id="cd03130">
    <property type="entry name" value="GATase1_CobB"/>
    <property type="match status" value="1"/>
</dbReference>
<keyword evidence="6 9" id="KW-0067">ATP-binding</keyword>
<feature type="site" description="Increases nucleophilicity of active site Cys" evidence="9">
    <location>
        <position position="418"/>
    </location>
</feature>
<dbReference type="GO" id="GO:0005524">
    <property type="term" value="F:ATP binding"/>
    <property type="evidence" value="ECO:0007669"/>
    <property type="project" value="UniProtKB-UniRule"/>
</dbReference>
<comment type="similarity">
    <text evidence="9">Belongs to the CobB/CbiA family.</text>
</comment>
<feature type="active site" description="Nucleophile" evidence="9">
    <location>
        <position position="325"/>
    </location>
</feature>
<evidence type="ECO:0000313" key="13">
    <source>
        <dbReference type="Proteomes" id="UP000199527"/>
    </source>
</evidence>
<dbReference type="InterPro" id="IPR029062">
    <property type="entry name" value="Class_I_gatase-like"/>
</dbReference>
<dbReference type="Pfam" id="PF01656">
    <property type="entry name" value="CbiA"/>
    <property type="match status" value="1"/>
</dbReference>
<name>A0A1G8WIM3_9GAMM</name>
<comment type="function">
    <text evidence="9">Catalyzes the ATP-dependent amidation of the two carboxylate groups at positions a and c of cobyrinate, using either L-glutamine or ammonia as the nitrogen source.</text>
</comment>
<accession>A0A1G8WIM3</accession>
<proteinExistence type="inferred from homology"/>
<dbReference type="Proteomes" id="UP000199527">
    <property type="component" value="Unassembled WGS sequence"/>
</dbReference>
<keyword evidence="8 9" id="KW-0315">Glutamine amidotransferase</keyword>
<dbReference type="NCBIfam" id="NF002204">
    <property type="entry name" value="PRK01077.1"/>
    <property type="match status" value="1"/>
</dbReference>
<evidence type="ECO:0000259" key="11">
    <source>
        <dbReference type="Pfam" id="PF07685"/>
    </source>
</evidence>
<gene>
    <name evidence="9" type="primary">cbiA</name>
    <name evidence="12" type="ORF">SAMN04488540_11379</name>
</gene>
<feature type="domain" description="CobQ/CobB/MinD/ParA nucleotide binding" evidence="10">
    <location>
        <begin position="10"/>
        <end position="187"/>
    </location>
</feature>
<dbReference type="UniPathway" id="UPA00148">
    <property type="reaction ID" value="UER00231"/>
</dbReference>
<dbReference type="Pfam" id="PF07685">
    <property type="entry name" value="GATase_3"/>
    <property type="match status" value="1"/>
</dbReference>
<comment type="pathway">
    <text evidence="9">Cofactor biosynthesis; adenosylcobalamin biosynthesis; cob(II)yrinate a,c-diamide from sirohydrochlorin (anaerobic route): step 10/10.</text>
</comment>
<dbReference type="GO" id="GO:0009236">
    <property type="term" value="P:cobalamin biosynthetic process"/>
    <property type="evidence" value="ECO:0007669"/>
    <property type="project" value="UniProtKB-UniRule"/>
</dbReference>
<evidence type="ECO:0000259" key="10">
    <source>
        <dbReference type="Pfam" id="PF01656"/>
    </source>
</evidence>
<dbReference type="NCBIfam" id="TIGR00379">
    <property type="entry name" value="cobB"/>
    <property type="match status" value="1"/>
</dbReference>
<evidence type="ECO:0000256" key="5">
    <source>
        <dbReference type="ARBA" id="ARBA00022741"/>
    </source>
</evidence>
<comment type="cofactor">
    <cofactor evidence="1 9">
        <name>Mg(2+)</name>
        <dbReference type="ChEBI" id="CHEBI:18420"/>
    </cofactor>
</comment>
<organism evidence="12 13">
    <name type="scientific">Ferrimonas sediminum</name>
    <dbReference type="NCBI Taxonomy" id="718193"/>
    <lineage>
        <taxon>Bacteria</taxon>
        <taxon>Pseudomonadati</taxon>
        <taxon>Pseudomonadota</taxon>
        <taxon>Gammaproteobacteria</taxon>
        <taxon>Alteromonadales</taxon>
        <taxon>Ferrimonadaceae</taxon>
        <taxon>Ferrimonas</taxon>
    </lineage>
</organism>
<dbReference type="SUPFAM" id="SSF52540">
    <property type="entry name" value="P-loop containing nucleoside triphosphate hydrolases"/>
    <property type="match status" value="1"/>
</dbReference>
<sequence>MTVAHCPALLVTAPASDSGKTTVVAAMARYWRNRGKRVRVFKTGPDFIDPKFHEVASGEPAYQLDLGMMGEAQCRRHLYRAAREADLILIEGVMGMFDGTTSSADLAVAFGVPALAVIPAAKMAQTFGAIACGLAHYRPDVTLFGVVANQVGSAGHATLLRHSVPDGIAFCGWLPRDESLALPDRHLGLVQAEELPDLDAWLDAAAQKLGESCDMPLPEPVAFQAGPEDEALQCLGQPLAGQRIAVAQDAAFAFVYHDNLSLLTQLGAELVTFSPLAGEGLPTCDSLYLPGGYPELHTGALGANNVLSQQIRDHIEADKPVVAECGGMLYLLQQLTDIEGQIHAMVGALPGSAIMQSRLQGIGILVAELEQNQIKGHCFHYSSSDIQLTPVTEAVQRGRVRVGEPVYTHRRVVASYVHWYFASAPALVARWFDANKES</sequence>
<evidence type="ECO:0000313" key="12">
    <source>
        <dbReference type="EMBL" id="SDJ78164.1"/>
    </source>
</evidence>
<comment type="similarity">
    <text evidence="2">Belongs to the CobB/CobQ family. CobQ subfamily.</text>
</comment>
<keyword evidence="5 9" id="KW-0547">Nucleotide-binding</keyword>
<evidence type="ECO:0000256" key="8">
    <source>
        <dbReference type="ARBA" id="ARBA00022962"/>
    </source>
</evidence>
<evidence type="ECO:0000256" key="2">
    <source>
        <dbReference type="ARBA" id="ARBA00006205"/>
    </source>
</evidence>
<dbReference type="SUPFAM" id="SSF52317">
    <property type="entry name" value="Class I glutamine amidotransferase-like"/>
    <property type="match status" value="1"/>
</dbReference>
<dbReference type="EC" id="6.3.5.11" evidence="9"/>
<dbReference type="InterPro" id="IPR027417">
    <property type="entry name" value="P-loop_NTPase"/>
</dbReference>
<dbReference type="EMBL" id="FNEM01000013">
    <property type="protein sequence ID" value="SDJ78164.1"/>
    <property type="molecule type" value="Genomic_DNA"/>
</dbReference>
<evidence type="ECO:0000256" key="6">
    <source>
        <dbReference type="ARBA" id="ARBA00022840"/>
    </source>
</evidence>
<evidence type="ECO:0000256" key="3">
    <source>
        <dbReference type="ARBA" id="ARBA00022573"/>
    </source>
</evidence>
<dbReference type="InterPro" id="IPR011698">
    <property type="entry name" value="GATase_3"/>
</dbReference>
<evidence type="ECO:0000256" key="7">
    <source>
        <dbReference type="ARBA" id="ARBA00022842"/>
    </source>
</evidence>
<keyword evidence="3 9" id="KW-0169">Cobalamin biosynthesis</keyword>
<dbReference type="PROSITE" id="PS51274">
    <property type="entry name" value="GATASE_COBBQ"/>
    <property type="match status" value="1"/>
</dbReference>
<dbReference type="HAMAP" id="MF_00027">
    <property type="entry name" value="CobB_CbiA"/>
    <property type="match status" value="1"/>
</dbReference>
<dbReference type="InterPro" id="IPR002586">
    <property type="entry name" value="CobQ/CobB/MinD/ParA_Nub-bd_dom"/>
</dbReference>
<comment type="domain">
    <text evidence="9">Comprises of two domains. The C-terminal domain contains the binding site for glutamine and catalyzes the hydrolysis of this substrate to glutamate and ammonia. The N-terminal domain is anticipated to bind ATP and cobyrinate and catalyzes the ultimate synthesis of the diamide product. The ammonia produced via the glutaminase domain is probably translocated to the adjacent domain via a molecular tunnel, where it reacts with an activated intermediate.</text>
</comment>
<dbReference type="OrthoDB" id="9764035at2"/>
<keyword evidence="4 9" id="KW-0436">Ligase</keyword>
<evidence type="ECO:0000256" key="9">
    <source>
        <dbReference type="HAMAP-Rule" id="MF_00027"/>
    </source>
</evidence>
<dbReference type="PANTHER" id="PTHR43873:SF1">
    <property type="entry name" value="COBYRINATE A,C-DIAMIDE SYNTHASE"/>
    <property type="match status" value="1"/>
</dbReference>
<comment type="catalytic activity">
    <reaction evidence="9">
        <text>cob(II)yrinate + 2 L-glutamine + 2 ATP + 2 H2O = cob(II)yrinate a,c diamide + 2 L-glutamate + 2 ADP + 2 phosphate + 2 H(+)</text>
        <dbReference type="Rhea" id="RHEA:26289"/>
        <dbReference type="ChEBI" id="CHEBI:15377"/>
        <dbReference type="ChEBI" id="CHEBI:15378"/>
        <dbReference type="ChEBI" id="CHEBI:29985"/>
        <dbReference type="ChEBI" id="CHEBI:30616"/>
        <dbReference type="ChEBI" id="CHEBI:43474"/>
        <dbReference type="ChEBI" id="CHEBI:58359"/>
        <dbReference type="ChEBI" id="CHEBI:58537"/>
        <dbReference type="ChEBI" id="CHEBI:58894"/>
        <dbReference type="ChEBI" id="CHEBI:456216"/>
        <dbReference type="EC" id="6.3.5.11"/>
    </reaction>
</comment>
<evidence type="ECO:0000256" key="1">
    <source>
        <dbReference type="ARBA" id="ARBA00001946"/>
    </source>
</evidence>
<comment type="miscellaneous">
    <text evidence="9">The a and c carboxylates of cobyrinate are activated for nucleophilic attack via formation of a phosphorylated intermediate by ATP. CbiA catalyzes first the amidation of the c-carboxylate, and then that of the a-carboxylate.</text>
</comment>